<dbReference type="InterPro" id="IPR029058">
    <property type="entry name" value="AB_hydrolase_fold"/>
</dbReference>
<keyword evidence="5" id="KW-0645">Protease</keyword>
<evidence type="ECO:0000313" key="12">
    <source>
        <dbReference type="RefSeq" id="XP_013399765.1"/>
    </source>
</evidence>
<organism evidence="11 12">
    <name type="scientific">Lingula anatina</name>
    <name type="common">Brachiopod</name>
    <name type="synonym">Lingula unguis</name>
    <dbReference type="NCBI Taxonomy" id="7574"/>
    <lineage>
        <taxon>Eukaryota</taxon>
        <taxon>Metazoa</taxon>
        <taxon>Spiralia</taxon>
        <taxon>Lophotrochozoa</taxon>
        <taxon>Brachiopoda</taxon>
        <taxon>Linguliformea</taxon>
        <taxon>Lingulata</taxon>
        <taxon>Lingulida</taxon>
        <taxon>Linguloidea</taxon>
        <taxon>Lingulidae</taxon>
        <taxon>Lingula</taxon>
    </lineage>
</organism>
<dbReference type="FunFam" id="3.40.50.1820:FF:000016">
    <property type="entry name" value="Dipeptidyl peptidase 8-like isoform"/>
    <property type="match status" value="1"/>
</dbReference>
<keyword evidence="11" id="KW-1185">Reference proteome</keyword>
<evidence type="ECO:0000256" key="4">
    <source>
        <dbReference type="ARBA" id="ARBA00022438"/>
    </source>
</evidence>
<dbReference type="GO" id="GO:0004177">
    <property type="term" value="F:aminopeptidase activity"/>
    <property type="evidence" value="ECO:0007669"/>
    <property type="project" value="UniProtKB-KW"/>
</dbReference>
<keyword evidence="4" id="KW-0031">Aminopeptidase</keyword>
<dbReference type="RefSeq" id="XP_013399765.1">
    <property type="nucleotide sequence ID" value="XM_013544311.1"/>
</dbReference>
<dbReference type="FunFam" id="2.140.10.30:FF:000002">
    <property type="entry name" value="Dipeptidyl peptidase 8-like isoform"/>
    <property type="match status" value="1"/>
</dbReference>
<dbReference type="InterPro" id="IPR001375">
    <property type="entry name" value="Peptidase_S9_cat"/>
</dbReference>
<proteinExistence type="inferred from homology"/>
<keyword evidence="6" id="KW-0378">Hydrolase</keyword>
<dbReference type="EC" id="3.4.14.5" evidence="3"/>
<dbReference type="SUPFAM" id="SSF82171">
    <property type="entry name" value="DPP6 N-terminal domain-like"/>
    <property type="match status" value="1"/>
</dbReference>
<protein>
    <recommendedName>
        <fullName evidence="3">dipeptidyl-peptidase IV</fullName>
        <ecNumber evidence="3">3.4.14.5</ecNumber>
    </recommendedName>
</protein>
<dbReference type="Pfam" id="PF19520">
    <property type="entry name" value="Dpp_8_9_N"/>
    <property type="match status" value="1"/>
</dbReference>
<evidence type="ECO:0000256" key="1">
    <source>
        <dbReference type="ARBA" id="ARBA00001257"/>
    </source>
</evidence>
<feature type="domain" description="Dipeptidylpeptidase IV N-terminal" evidence="9">
    <location>
        <begin position="176"/>
        <end position="552"/>
    </location>
</feature>
<dbReference type="SUPFAM" id="SSF53474">
    <property type="entry name" value="alpha/beta-Hydrolases"/>
    <property type="match status" value="1"/>
</dbReference>
<dbReference type="GO" id="GO:0008239">
    <property type="term" value="F:dipeptidyl-peptidase activity"/>
    <property type="evidence" value="ECO:0007669"/>
    <property type="project" value="UniProtKB-EC"/>
</dbReference>
<accession>A0A1S3INE4</accession>
<evidence type="ECO:0000256" key="3">
    <source>
        <dbReference type="ARBA" id="ARBA00012062"/>
    </source>
</evidence>
<dbReference type="Gene3D" id="3.40.50.1820">
    <property type="entry name" value="alpha/beta hydrolase"/>
    <property type="match status" value="1"/>
</dbReference>
<dbReference type="Pfam" id="PF00326">
    <property type="entry name" value="Peptidase_S9"/>
    <property type="match status" value="1"/>
</dbReference>
<dbReference type="InterPro" id="IPR002469">
    <property type="entry name" value="Peptidase_S9B_N"/>
</dbReference>
<name>A0A1S3INE4_LINAN</name>
<keyword evidence="7" id="KW-0720">Serine protease</keyword>
<evidence type="ECO:0000259" key="9">
    <source>
        <dbReference type="Pfam" id="PF00930"/>
    </source>
</evidence>
<feature type="domain" description="Peptidase S9 prolyl oligopeptidase catalytic" evidence="8">
    <location>
        <begin position="643"/>
        <end position="843"/>
    </location>
</feature>
<dbReference type="Proteomes" id="UP000085678">
    <property type="component" value="Unplaced"/>
</dbReference>
<evidence type="ECO:0000256" key="2">
    <source>
        <dbReference type="ARBA" id="ARBA00010036"/>
    </source>
</evidence>
<dbReference type="InterPro" id="IPR045785">
    <property type="entry name" value="Dpp_8/9_N"/>
</dbReference>
<evidence type="ECO:0000256" key="6">
    <source>
        <dbReference type="ARBA" id="ARBA00022801"/>
    </source>
</evidence>
<sequence length="843" mass="95238">MASEVTTQPFEELSTLLPQELSGTKKSWQELRQVVREARKLQTQLINRVPNNFTFRTLHDESGSKTRVYFLGVPEGSRENTLLYIDIDQNTDSGGDLSWKPMLDQFHATPYQGGYSKEEQLLRERKRLGSFGITSFDVDLDCGKFVFPACNSLFTCTDDCFMTKPVFPTELKSCCTGARLDPKICPNNSELIAFINNNDIWVTHQGSGVERRLTFAHKGLSTAEDPKSAGVPSFVVQEEFDRYTGFWWEPKQYSESTNTYRILYEEVDESEVEILHIVSNDEKGVDDYRYPKAGSANAKCSLKIIEFKLDDEGNICDGILEKHMSESLCSLFPWTEYIVRVGWTPTGKYVWAQLLSRRQQQLALVLIPVDCFMEIGCDIEMKCFDGSSLSAVQVIYQETSNTWVNVHDILHFFPEEKSQVSFIWASEKTGHRHLYLVTSKLHHGQENGVERGANGMVDDHSGYLQPCVLSAVALTSGDWEVMGKQIWVDEINQMVYFMGLMDTPLETHLYVVPINAPGSIRRLTEKGHSHAVGLSPASGMFVTVYSSIDMPPCGQLFNIVHDDMSGQITAVSLGSILESPFCRGYKPPEIFSYDSQCGFTMYGMLYKPHNLEPGKKYPTMLFVYGGPQVQLVSNAFKGLRFLRLHTYASMGYAVVVVDGRGSSQRGLAFEGAIKDCMGIVEIQDQVEGLHHIASQVDYIDLNRVAIHGWSYGGYLSLMGLAQRPDVFRVAIAGAPVTTWNLYDTGYTERYIDTPQNNQDGYKDGCVLNYVEKIPSEENRLLIVHGQIDENVHFYHTTMLINALVKACKPYQLQVYPNERHGIRNPEASEHYETLVLSFLQQHL</sequence>
<dbReference type="InterPro" id="IPR050278">
    <property type="entry name" value="Serine_Prot_S9B/DPPIV"/>
</dbReference>
<reference evidence="12" key="1">
    <citation type="submission" date="2025-08" db="UniProtKB">
        <authorList>
            <consortium name="RefSeq"/>
        </authorList>
    </citation>
    <scope>IDENTIFICATION</scope>
    <source>
        <tissue evidence="12">Gonads</tissue>
    </source>
</reference>
<comment type="catalytic activity">
    <reaction evidence="1">
        <text>Release of an N-terminal dipeptide, Xaa-Yaa-|-Zaa-, from a polypeptide, preferentially when Yaa is Pro, provided Zaa is neither Pro nor hydroxyproline.</text>
        <dbReference type="EC" id="3.4.14.5"/>
    </reaction>
</comment>
<evidence type="ECO:0000259" key="10">
    <source>
        <dbReference type="Pfam" id="PF19520"/>
    </source>
</evidence>
<dbReference type="Gene3D" id="2.140.10.30">
    <property type="entry name" value="Dipeptidylpeptidase IV, N-terminal domain"/>
    <property type="match status" value="1"/>
</dbReference>
<dbReference type="PANTHER" id="PTHR11731">
    <property type="entry name" value="PROTEASE FAMILY S9B,C DIPEPTIDYL-PEPTIDASE IV-RELATED"/>
    <property type="match status" value="1"/>
</dbReference>
<comment type="similarity">
    <text evidence="2">Belongs to the peptidase S9B family. DPPIV subfamily.</text>
</comment>
<dbReference type="GeneID" id="106165943"/>
<feature type="domain" description="Dipeptidyl peptidase 8 /9 ,N-terminal" evidence="10">
    <location>
        <begin position="25"/>
        <end position="129"/>
    </location>
</feature>
<evidence type="ECO:0000256" key="7">
    <source>
        <dbReference type="ARBA" id="ARBA00022825"/>
    </source>
</evidence>
<dbReference type="AlphaFoldDB" id="A0A1S3INE4"/>
<dbReference type="PANTHER" id="PTHR11731:SF193">
    <property type="entry name" value="DIPEPTIDYL PEPTIDASE 9"/>
    <property type="match status" value="1"/>
</dbReference>
<dbReference type="GO" id="GO:0006508">
    <property type="term" value="P:proteolysis"/>
    <property type="evidence" value="ECO:0007669"/>
    <property type="project" value="UniProtKB-KW"/>
</dbReference>
<gene>
    <name evidence="12" type="primary">LOC106165943</name>
</gene>
<evidence type="ECO:0000313" key="11">
    <source>
        <dbReference type="Proteomes" id="UP000085678"/>
    </source>
</evidence>
<dbReference type="OrthoDB" id="16520at2759"/>
<dbReference type="Pfam" id="PF00930">
    <property type="entry name" value="DPPIV_N"/>
    <property type="match status" value="1"/>
</dbReference>
<evidence type="ECO:0000256" key="5">
    <source>
        <dbReference type="ARBA" id="ARBA00022670"/>
    </source>
</evidence>
<dbReference type="GO" id="GO:0008236">
    <property type="term" value="F:serine-type peptidase activity"/>
    <property type="evidence" value="ECO:0007669"/>
    <property type="project" value="UniProtKB-KW"/>
</dbReference>
<evidence type="ECO:0000259" key="8">
    <source>
        <dbReference type="Pfam" id="PF00326"/>
    </source>
</evidence>